<dbReference type="RefSeq" id="WP_202855921.1">
    <property type="nucleotide sequence ID" value="NZ_JAEUGD010000025.1"/>
</dbReference>
<evidence type="ECO:0000313" key="2">
    <source>
        <dbReference type="Proteomes" id="UP000614216"/>
    </source>
</evidence>
<evidence type="ECO:0000313" key="1">
    <source>
        <dbReference type="EMBL" id="MBL6446373.1"/>
    </source>
</evidence>
<keyword evidence="2" id="KW-1185">Reference proteome</keyword>
<reference evidence="1" key="1">
    <citation type="submission" date="2021-01" db="EMBL/GenBank/DDBJ databases">
        <title>Fulvivirga kasyanovii gen. nov., sp nov., a novel member of the phylum Bacteroidetes isolated from seawater in a mussel farm.</title>
        <authorList>
            <person name="Zhao L.-H."/>
            <person name="Wang Z.-J."/>
        </authorList>
    </citation>
    <scope>NUCLEOTIDE SEQUENCE</scope>
    <source>
        <strain evidence="1">29W222</strain>
    </source>
</reference>
<accession>A0A937KDM0</accession>
<name>A0A937KDM0_9BACT</name>
<dbReference type="AlphaFoldDB" id="A0A937KDM0"/>
<proteinExistence type="predicted"/>
<protein>
    <submittedName>
        <fullName evidence="1">Uncharacterized protein</fullName>
    </submittedName>
</protein>
<comment type="caution">
    <text evidence="1">The sequence shown here is derived from an EMBL/GenBank/DDBJ whole genome shotgun (WGS) entry which is preliminary data.</text>
</comment>
<organism evidence="1 2">
    <name type="scientific">Fulvivirga marina</name>
    <dbReference type="NCBI Taxonomy" id="2494733"/>
    <lineage>
        <taxon>Bacteria</taxon>
        <taxon>Pseudomonadati</taxon>
        <taxon>Bacteroidota</taxon>
        <taxon>Cytophagia</taxon>
        <taxon>Cytophagales</taxon>
        <taxon>Fulvivirgaceae</taxon>
        <taxon>Fulvivirga</taxon>
    </lineage>
</organism>
<dbReference type="Proteomes" id="UP000614216">
    <property type="component" value="Unassembled WGS sequence"/>
</dbReference>
<sequence length="70" mass="8123">MLEPIRIKTFEARRLEKGNNKYQLWDFLITALAISIGASFWFDLSDELIQLREAVSQQAAKREVIKNAKV</sequence>
<dbReference type="EMBL" id="JAEUGD010000025">
    <property type="protein sequence ID" value="MBL6446373.1"/>
    <property type="molecule type" value="Genomic_DNA"/>
</dbReference>
<gene>
    <name evidence="1" type="ORF">JMN32_08645</name>
</gene>